<feature type="domain" description="Response regulatory" evidence="6">
    <location>
        <begin position="3"/>
        <end position="132"/>
    </location>
</feature>
<dbReference type="InterPro" id="IPR011006">
    <property type="entry name" value="CheY-like_superfamily"/>
</dbReference>
<comment type="function">
    <text evidence="4">Required for high-level post-exponential phase expression of a series of secreted proteins.</text>
</comment>
<keyword evidence="5" id="KW-0597">Phosphoprotein</keyword>
<evidence type="ECO:0000313" key="9">
    <source>
        <dbReference type="Proteomes" id="UP000051639"/>
    </source>
</evidence>
<dbReference type="STRING" id="1203076.GCA_000312405_01296"/>
<accession>A0A0R2H7M5</accession>
<dbReference type="Gene3D" id="2.40.50.1020">
    <property type="entry name" value="LytTr DNA-binding domain"/>
    <property type="match status" value="1"/>
</dbReference>
<keyword evidence="9" id="KW-1185">Reference proteome</keyword>
<dbReference type="GO" id="GO:0000156">
    <property type="term" value="F:phosphorelay response regulator activity"/>
    <property type="evidence" value="ECO:0007669"/>
    <property type="project" value="InterPro"/>
</dbReference>
<reference evidence="8 9" key="1">
    <citation type="journal article" date="2015" name="Genome Announc.">
        <title>Expanding the biotechnology potential of lactobacilli through comparative genomics of 213 strains and associated genera.</title>
        <authorList>
            <person name="Sun Z."/>
            <person name="Harris H.M."/>
            <person name="McCann A."/>
            <person name="Guo C."/>
            <person name="Argimon S."/>
            <person name="Zhang W."/>
            <person name="Yang X."/>
            <person name="Jeffery I.B."/>
            <person name="Cooney J.C."/>
            <person name="Kagawa T.F."/>
            <person name="Liu W."/>
            <person name="Song Y."/>
            <person name="Salvetti E."/>
            <person name="Wrobel A."/>
            <person name="Rasinkangas P."/>
            <person name="Parkhill J."/>
            <person name="Rea M.C."/>
            <person name="O'Sullivan O."/>
            <person name="Ritari J."/>
            <person name="Douillard F.P."/>
            <person name="Paul Ross R."/>
            <person name="Yang R."/>
            <person name="Briner A.E."/>
            <person name="Felis G.E."/>
            <person name="de Vos W.M."/>
            <person name="Barrangou R."/>
            <person name="Klaenhammer T.R."/>
            <person name="Caufield P.W."/>
            <person name="Cui Y."/>
            <person name="Zhang H."/>
            <person name="O'Toole P.W."/>
        </authorList>
    </citation>
    <scope>NUCLEOTIDE SEQUENCE [LARGE SCALE GENOMIC DNA]</scope>
    <source>
        <strain evidence="8 9">DSM 14792</strain>
    </source>
</reference>
<dbReference type="SMART" id="SM00448">
    <property type="entry name" value="REC"/>
    <property type="match status" value="1"/>
</dbReference>
<dbReference type="Gene3D" id="3.40.50.2300">
    <property type="match status" value="1"/>
</dbReference>
<feature type="domain" description="HTH LytTR-type" evidence="7">
    <location>
        <begin position="163"/>
        <end position="254"/>
    </location>
</feature>
<dbReference type="EMBL" id="JQBA01000001">
    <property type="protein sequence ID" value="KRN45629.1"/>
    <property type="molecule type" value="Genomic_DNA"/>
</dbReference>
<dbReference type="GO" id="GO:0003677">
    <property type="term" value="F:DNA binding"/>
    <property type="evidence" value="ECO:0007669"/>
    <property type="project" value="InterPro"/>
</dbReference>
<evidence type="ECO:0000313" key="8">
    <source>
        <dbReference type="EMBL" id="KRN45629.1"/>
    </source>
</evidence>
<dbReference type="Proteomes" id="UP000051639">
    <property type="component" value="Unassembled WGS sequence"/>
</dbReference>
<dbReference type="PANTHER" id="PTHR37299">
    <property type="entry name" value="TRANSCRIPTIONAL REGULATOR-RELATED"/>
    <property type="match status" value="1"/>
</dbReference>
<dbReference type="InterPro" id="IPR007492">
    <property type="entry name" value="LytTR_DNA-bd_dom"/>
</dbReference>
<dbReference type="PROSITE" id="PS50110">
    <property type="entry name" value="RESPONSE_REGULATORY"/>
    <property type="match status" value="1"/>
</dbReference>
<dbReference type="AlphaFoldDB" id="A0A0R2H7M5"/>
<dbReference type="RefSeq" id="WP_056993608.1">
    <property type="nucleotide sequence ID" value="NZ_JQBA01000001.1"/>
</dbReference>
<protein>
    <submittedName>
        <fullName evidence="8">Two component transcriptional regulator, LytTR family</fullName>
    </submittedName>
</protein>
<organism evidence="8 9">
    <name type="scientific">Limosilactobacillus ingluviei</name>
    <dbReference type="NCBI Taxonomy" id="148604"/>
    <lineage>
        <taxon>Bacteria</taxon>
        <taxon>Bacillati</taxon>
        <taxon>Bacillota</taxon>
        <taxon>Bacilli</taxon>
        <taxon>Lactobacillales</taxon>
        <taxon>Lactobacillaceae</taxon>
        <taxon>Limosilactobacillus</taxon>
    </lineage>
</organism>
<comment type="caution">
    <text evidence="8">The sequence shown here is derived from an EMBL/GenBank/DDBJ whole genome shotgun (WGS) entry which is preliminary data.</text>
</comment>
<dbReference type="Pfam" id="PF04397">
    <property type="entry name" value="LytTR"/>
    <property type="match status" value="1"/>
</dbReference>
<evidence type="ECO:0000256" key="2">
    <source>
        <dbReference type="ARBA" id="ARBA00023012"/>
    </source>
</evidence>
<dbReference type="PATRIC" id="fig|148604.4.peg.105"/>
<name>A0A0R2H7M5_9LACO</name>
<dbReference type="SMART" id="SM00850">
    <property type="entry name" value="LytTR"/>
    <property type="match status" value="1"/>
</dbReference>
<dbReference type="PANTHER" id="PTHR37299:SF3">
    <property type="entry name" value="STAGE 0 SPORULATION PROTEIN A HOMOLOG"/>
    <property type="match status" value="1"/>
</dbReference>
<dbReference type="OrthoDB" id="9809318at2"/>
<gene>
    <name evidence="8" type="ORF">IV41_GL000106</name>
</gene>
<sequence>MLQVIILEDDQYQRAYFQELVTNRIMINPTPAAYDMKLVLVTSEAQAVIDYVKQHSNDPLLLLADVELDQQPLNGIDVAEQVRSISDCSLIIFISSYPSYLPLTITRRIEPLDYIDKHFDQDNLAERIRQSLDIAYQRYLKRTMAKTVRLFHYSPAKGIHRQIPFHQIYYIQAVPNHKRLLEIVGEGTRVSFHGELSQIDSNAFFRASRSLFVNLDRINSFDSSKRLISFDDNNLITCQCSARRVAALKKSLQSRGKEDDTM</sequence>
<dbReference type="eggNOG" id="COG3279">
    <property type="taxonomic scope" value="Bacteria"/>
</dbReference>
<keyword evidence="1" id="KW-0963">Cytoplasm</keyword>
<evidence type="ECO:0000259" key="6">
    <source>
        <dbReference type="PROSITE" id="PS50110"/>
    </source>
</evidence>
<dbReference type="InterPro" id="IPR046947">
    <property type="entry name" value="LytR-like"/>
</dbReference>
<dbReference type="PROSITE" id="PS50930">
    <property type="entry name" value="HTH_LYTTR"/>
    <property type="match status" value="1"/>
</dbReference>
<evidence type="ECO:0000259" key="7">
    <source>
        <dbReference type="PROSITE" id="PS50930"/>
    </source>
</evidence>
<evidence type="ECO:0000256" key="4">
    <source>
        <dbReference type="ARBA" id="ARBA00037164"/>
    </source>
</evidence>
<proteinExistence type="predicted"/>
<dbReference type="InterPro" id="IPR001789">
    <property type="entry name" value="Sig_transdc_resp-reg_receiver"/>
</dbReference>
<evidence type="ECO:0000256" key="3">
    <source>
        <dbReference type="ARBA" id="ARBA00023159"/>
    </source>
</evidence>
<keyword evidence="3" id="KW-0010">Activator</keyword>
<dbReference type="SUPFAM" id="SSF52172">
    <property type="entry name" value="CheY-like"/>
    <property type="match status" value="1"/>
</dbReference>
<evidence type="ECO:0000256" key="1">
    <source>
        <dbReference type="ARBA" id="ARBA00022490"/>
    </source>
</evidence>
<feature type="modified residue" description="4-aspartylphosphate" evidence="5">
    <location>
        <position position="65"/>
    </location>
</feature>
<evidence type="ECO:0000256" key="5">
    <source>
        <dbReference type="PROSITE-ProRule" id="PRU00169"/>
    </source>
</evidence>
<keyword evidence="2" id="KW-0902">Two-component regulatory system</keyword>